<dbReference type="PANTHER" id="PTHR19136">
    <property type="entry name" value="MOLYBDENUM COFACTOR GUANYLYLTRANSFERASE"/>
    <property type="match status" value="1"/>
</dbReference>
<dbReference type="GO" id="GO:0046872">
    <property type="term" value="F:metal ion binding"/>
    <property type="evidence" value="ECO:0007669"/>
    <property type="project" value="UniProtKB-KW"/>
</dbReference>
<comment type="catalytic activity">
    <reaction evidence="8">
        <text>Mo-molybdopterin + GTP + H(+) = Mo-molybdopterin guanine dinucleotide + diphosphate</text>
        <dbReference type="Rhea" id="RHEA:34243"/>
        <dbReference type="ChEBI" id="CHEBI:15378"/>
        <dbReference type="ChEBI" id="CHEBI:33019"/>
        <dbReference type="ChEBI" id="CHEBI:37565"/>
        <dbReference type="ChEBI" id="CHEBI:71302"/>
        <dbReference type="ChEBI" id="CHEBI:71310"/>
        <dbReference type="EC" id="2.7.7.77"/>
    </reaction>
</comment>
<comment type="function">
    <text evidence="8">Transfers a GMP moiety from GTP to Mo-molybdopterin (Mo-MPT) cofactor (Moco or molybdenum cofactor) to form Mo-molybdopterin guanine dinucleotide (Mo-MGD) cofactor.</text>
</comment>
<feature type="binding site" evidence="8">
    <location>
        <position position="109"/>
    </location>
    <ligand>
        <name>Mg(2+)</name>
        <dbReference type="ChEBI" id="CHEBI:18420"/>
    </ligand>
</feature>
<keyword evidence="6 8" id="KW-0342">GTP-binding</keyword>
<evidence type="ECO:0000256" key="6">
    <source>
        <dbReference type="ARBA" id="ARBA00023134"/>
    </source>
</evidence>
<feature type="binding site" evidence="8">
    <location>
        <begin position="20"/>
        <end position="22"/>
    </location>
    <ligand>
        <name>GTP</name>
        <dbReference type="ChEBI" id="CHEBI:37565"/>
    </ligand>
</feature>
<dbReference type="EC" id="2.7.7.77" evidence="8"/>
<dbReference type="InterPro" id="IPR013482">
    <property type="entry name" value="Molybde_CF_guanTrfase"/>
</dbReference>
<evidence type="ECO:0000256" key="2">
    <source>
        <dbReference type="ARBA" id="ARBA00022679"/>
    </source>
</evidence>
<evidence type="ECO:0000256" key="1">
    <source>
        <dbReference type="ARBA" id="ARBA00022490"/>
    </source>
</evidence>
<dbReference type="Proteomes" id="UP001320119">
    <property type="component" value="Chromosome"/>
</dbReference>
<evidence type="ECO:0000256" key="7">
    <source>
        <dbReference type="ARBA" id="ARBA00023150"/>
    </source>
</evidence>
<comment type="domain">
    <text evidence="8">The N-terminal domain determines nucleotide recognition and specific binding, while the C-terminal domain determines the specific binding to the target protein.</text>
</comment>
<dbReference type="GO" id="GO:0005737">
    <property type="term" value="C:cytoplasm"/>
    <property type="evidence" value="ECO:0007669"/>
    <property type="project" value="UniProtKB-SubCell"/>
</dbReference>
<feature type="binding site" evidence="8">
    <location>
        <position position="109"/>
    </location>
    <ligand>
        <name>GTP</name>
        <dbReference type="ChEBI" id="CHEBI:37565"/>
    </ligand>
</feature>
<evidence type="ECO:0000313" key="10">
    <source>
        <dbReference type="EMBL" id="BCD99021.1"/>
    </source>
</evidence>
<feature type="domain" description="MobA-like NTP transferase" evidence="9">
    <location>
        <begin position="17"/>
        <end position="175"/>
    </location>
</feature>
<dbReference type="InterPro" id="IPR029044">
    <property type="entry name" value="Nucleotide-diphossugar_trans"/>
</dbReference>
<dbReference type="GO" id="GO:0061603">
    <property type="term" value="F:molybdenum cofactor guanylyltransferase activity"/>
    <property type="evidence" value="ECO:0007669"/>
    <property type="project" value="UniProtKB-EC"/>
</dbReference>
<dbReference type="AlphaFoldDB" id="A0AAN1WJY2"/>
<protein>
    <recommendedName>
        <fullName evidence="8">Molybdenum cofactor guanylyltransferase</fullName>
        <shortName evidence="8">MoCo guanylyltransferase</shortName>
        <ecNumber evidence="8">2.7.7.77</ecNumber>
    </recommendedName>
    <alternativeName>
        <fullName evidence="8">GTP:molybdopterin guanylyltransferase</fullName>
    </alternativeName>
    <alternativeName>
        <fullName evidence="8">Mo-MPT guanylyltransferase</fullName>
    </alternativeName>
    <alternativeName>
        <fullName evidence="8">Molybdopterin guanylyltransferase</fullName>
    </alternativeName>
    <alternativeName>
        <fullName evidence="8">Molybdopterin-guanine dinucleotide synthase</fullName>
        <shortName evidence="8">MGD synthase</shortName>
    </alternativeName>
</protein>
<keyword evidence="7 8" id="KW-0501">Molybdenum cofactor biosynthesis</keyword>
<accession>A0AAN1WJY2</accession>
<dbReference type="RefSeq" id="WP_236983857.1">
    <property type="nucleotide sequence ID" value="NZ_AP023086.1"/>
</dbReference>
<dbReference type="GO" id="GO:1902758">
    <property type="term" value="P:bis(molybdopterin guanine dinucleotide)molybdenum biosynthetic process"/>
    <property type="evidence" value="ECO:0007669"/>
    <property type="project" value="TreeGrafter"/>
</dbReference>
<evidence type="ECO:0000256" key="4">
    <source>
        <dbReference type="ARBA" id="ARBA00022741"/>
    </source>
</evidence>
<comment type="cofactor">
    <cofactor evidence="8">
        <name>Mg(2+)</name>
        <dbReference type="ChEBI" id="CHEBI:18420"/>
    </cofactor>
</comment>
<comment type="subunit">
    <text evidence="8">Monomer.</text>
</comment>
<dbReference type="EMBL" id="AP023086">
    <property type="protein sequence ID" value="BCD99021.1"/>
    <property type="molecule type" value="Genomic_DNA"/>
</dbReference>
<keyword evidence="1 8" id="KW-0963">Cytoplasm</keyword>
<dbReference type="Gene3D" id="3.90.550.10">
    <property type="entry name" value="Spore Coat Polysaccharide Biosynthesis Protein SpsA, Chain A"/>
    <property type="match status" value="1"/>
</dbReference>
<keyword evidence="2 8" id="KW-0808">Transferase</keyword>
<dbReference type="HAMAP" id="MF_00316">
    <property type="entry name" value="MobA"/>
    <property type="match status" value="1"/>
</dbReference>
<evidence type="ECO:0000256" key="5">
    <source>
        <dbReference type="ARBA" id="ARBA00022842"/>
    </source>
</evidence>
<evidence type="ECO:0000256" key="8">
    <source>
        <dbReference type="HAMAP-Rule" id="MF_00316"/>
    </source>
</evidence>
<evidence type="ECO:0000259" key="9">
    <source>
        <dbReference type="Pfam" id="PF12804"/>
    </source>
</evidence>
<gene>
    <name evidence="8" type="primary">mobA</name>
    <name evidence="10" type="ORF">MARGE09_P3222</name>
</gene>
<keyword evidence="3 8" id="KW-0479">Metal-binding</keyword>
<dbReference type="SUPFAM" id="SSF53448">
    <property type="entry name" value="Nucleotide-diphospho-sugar transferases"/>
    <property type="match status" value="1"/>
</dbReference>
<feature type="binding site" evidence="8">
    <location>
        <position position="77"/>
    </location>
    <ligand>
        <name>GTP</name>
        <dbReference type="ChEBI" id="CHEBI:37565"/>
    </ligand>
</feature>
<dbReference type="Pfam" id="PF12804">
    <property type="entry name" value="NTP_transf_3"/>
    <property type="match status" value="1"/>
</dbReference>
<name>A0AAN1WJY2_9GAMM</name>
<comment type="subcellular location">
    <subcellularLocation>
        <location evidence="8">Cytoplasm</location>
    </subcellularLocation>
</comment>
<dbReference type="InterPro" id="IPR025877">
    <property type="entry name" value="MobA-like_NTP_Trfase"/>
</dbReference>
<evidence type="ECO:0000256" key="3">
    <source>
        <dbReference type="ARBA" id="ARBA00022723"/>
    </source>
</evidence>
<dbReference type="PANTHER" id="PTHR19136:SF81">
    <property type="entry name" value="MOLYBDENUM COFACTOR GUANYLYLTRANSFERASE"/>
    <property type="match status" value="1"/>
</dbReference>
<keyword evidence="11" id="KW-1185">Reference proteome</keyword>
<dbReference type="GO" id="GO:0005525">
    <property type="term" value="F:GTP binding"/>
    <property type="evidence" value="ECO:0007669"/>
    <property type="project" value="UniProtKB-UniRule"/>
</dbReference>
<comment type="caution">
    <text evidence="8">Lacks conserved residue(s) required for the propagation of feature annotation.</text>
</comment>
<proteinExistence type="inferred from homology"/>
<comment type="similarity">
    <text evidence="8">Belongs to the MobA family.</text>
</comment>
<dbReference type="KEGG" id="marq:MARGE09_P3222"/>
<organism evidence="10 11">
    <name type="scientific">Marinagarivorans cellulosilyticus</name>
    <dbReference type="NCBI Taxonomy" id="2721545"/>
    <lineage>
        <taxon>Bacteria</taxon>
        <taxon>Pseudomonadati</taxon>
        <taxon>Pseudomonadota</taxon>
        <taxon>Gammaproteobacteria</taxon>
        <taxon>Cellvibrionales</taxon>
        <taxon>Cellvibrionaceae</taxon>
        <taxon>Marinagarivorans</taxon>
    </lineage>
</organism>
<sequence>MNNHAKNSPLTAKNIAGLILAGGKSTRMGGQNKALLTLEGTTLLDHCYSTTAYHLQPILISCGNHRYSHSNAIQIADNGEQGPLAGILAGLHWLRDNSHYQWLLSSPCDTPNLRQQWIPAMIEGLNTVNQQAPVYARHNQRDHFAHALWPVFAIPTIERAFEQHQYSIHRVLQKLNATPVDLSNACPTNSFFNINSLADLTTVQQNLACITSKTQPK</sequence>
<keyword evidence="4 8" id="KW-0547">Nucleotide-binding</keyword>
<reference evidence="10 11" key="1">
    <citation type="journal article" date="2022" name="IScience">
        <title>An ultrasensitive nanofiber-based assay for enzymatic hydrolysis and deep-sea microbial degradation of cellulose.</title>
        <authorList>
            <person name="Tsudome M."/>
            <person name="Tachioka M."/>
            <person name="Miyazaki M."/>
            <person name="Uchimura K."/>
            <person name="Tsuda M."/>
            <person name="Takaki Y."/>
            <person name="Deguchi S."/>
        </authorList>
    </citation>
    <scope>NUCLEOTIDE SEQUENCE [LARGE SCALE GENOMIC DNA]</scope>
    <source>
        <strain evidence="10 11">GE09</strain>
    </source>
</reference>
<keyword evidence="5 8" id="KW-0460">Magnesium</keyword>
<evidence type="ECO:0000313" key="11">
    <source>
        <dbReference type="Proteomes" id="UP001320119"/>
    </source>
</evidence>
<feature type="binding site" evidence="8">
    <location>
        <position position="33"/>
    </location>
    <ligand>
        <name>GTP</name>
        <dbReference type="ChEBI" id="CHEBI:37565"/>
    </ligand>
</feature>
<keyword evidence="10" id="KW-0548">Nucleotidyltransferase</keyword>
<dbReference type="CDD" id="cd02503">
    <property type="entry name" value="MobA"/>
    <property type="match status" value="1"/>
</dbReference>